<name>A0A9P6DDH8_PLEER</name>
<protein>
    <submittedName>
        <fullName evidence="1">Uncharacterized protein</fullName>
    </submittedName>
</protein>
<dbReference type="AlphaFoldDB" id="A0A9P6DDH8"/>
<dbReference type="OrthoDB" id="2507344at2759"/>
<sequence length="156" mass="17959">MKFMLKHTFGLALQENLGDTLSLYQILDGLWGHLSKVSQTYYTLREDTFSHIDVKDVTKAQIFSLAYHEWLGIGYDHLPANLRIQHIDPHEVQTQLLQPRSTQLHSPNPSTQPFLSLVMHFNPLSSMPFRHIWTCKAFNLDGLNLPSNISARHPKL</sequence>
<evidence type="ECO:0000313" key="1">
    <source>
        <dbReference type="EMBL" id="KAF9492879.1"/>
    </source>
</evidence>
<organism evidence="1 2">
    <name type="scientific">Pleurotus eryngii</name>
    <name type="common">Boletus of the steppes</name>
    <dbReference type="NCBI Taxonomy" id="5323"/>
    <lineage>
        <taxon>Eukaryota</taxon>
        <taxon>Fungi</taxon>
        <taxon>Dikarya</taxon>
        <taxon>Basidiomycota</taxon>
        <taxon>Agaricomycotina</taxon>
        <taxon>Agaricomycetes</taxon>
        <taxon>Agaricomycetidae</taxon>
        <taxon>Agaricales</taxon>
        <taxon>Pleurotineae</taxon>
        <taxon>Pleurotaceae</taxon>
        <taxon>Pleurotus</taxon>
    </lineage>
</organism>
<proteinExistence type="predicted"/>
<keyword evidence="2" id="KW-1185">Reference proteome</keyword>
<comment type="caution">
    <text evidence="1">The sequence shown here is derived from an EMBL/GenBank/DDBJ whole genome shotgun (WGS) entry which is preliminary data.</text>
</comment>
<gene>
    <name evidence="1" type="ORF">BDN71DRAFT_1509098</name>
</gene>
<accession>A0A9P6DDH8</accession>
<dbReference type="EMBL" id="MU154594">
    <property type="protein sequence ID" value="KAF9492879.1"/>
    <property type="molecule type" value="Genomic_DNA"/>
</dbReference>
<reference evidence="1" key="1">
    <citation type="submission" date="2020-11" db="EMBL/GenBank/DDBJ databases">
        <authorList>
            <consortium name="DOE Joint Genome Institute"/>
            <person name="Ahrendt S."/>
            <person name="Riley R."/>
            <person name="Andreopoulos W."/>
            <person name="Labutti K."/>
            <person name="Pangilinan J."/>
            <person name="Ruiz-Duenas F.J."/>
            <person name="Barrasa J.M."/>
            <person name="Sanchez-Garcia M."/>
            <person name="Camarero S."/>
            <person name="Miyauchi S."/>
            <person name="Serrano A."/>
            <person name="Linde D."/>
            <person name="Babiker R."/>
            <person name="Drula E."/>
            <person name="Ayuso-Fernandez I."/>
            <person name="Pacheco R."/>
            <person name="Padilla G."/>
            <person name="Ferreira P."/>
            <person name="Barriuso J."/>
            <person name="Kellner H."/>
            <person name="Castanera R."/>
            <person name="Alfaro M."/>
            <person name="Ramirez L."/>
            <person name="Pisabarro A.G."/>
            <person name="Kuo A."/>
            <person name="Tritt A."/>
            <person name="Lipzen A."/>
            <person name="He G."/>
            <person name="Yan M."/>
            <person name="Ng V."/>
            <person name="Cullen D."/>
            <person name="Martin F."/>
            <person name="Rosso M.-N."/>
            <person name="Henrissat B."/>
            <person name="Hibbett D."/>
            <person name="Martinez A.T."/>
            <person name="Grigoriev I.V."/>
        </authorList>
    </citation>
    <scope>NUCLEOTIDE SEQUENCE</scope>
    <source>
        <strain evidence="1">ATCC 90797</strain>
    </source>
</reference>
<dbReference type="Proteomes" id="UP000807025">
    <property type="component" value="Unassembled WGS sequence"/>
</dbReference>
<evidence type="ECO:0000313" key="2">
    <source>
        <dbReference type="Proteomes" id="UP000807025"/>
    </source>
</evidence>